<feature type="region of interest" description="Disordered" evidence="1">
    <location>
        <begin position="52"/>
        <end position="80"/>
    </location>
</feature>
<proteinExistence type="predicted"/>
<organism evidence="2 3">
    <name type="scientific">Rotaria magnacalcarata</name>
    <dbReference type="NCBI Taxonomy" id="392030"/>
    <lineage>
        <taxon>Eukaryota</taxon>
        <taxon>Metazoa</taxon>
        <taxon>Spiralia</taxon>
        <taxon>Gnathifera</taxon>
        <taxon>Rotifera</taxon>
        <taxon>Eurotatoria</taxon>
        <taxon>Bdelloidea</taxon>
        <taxon>Philodinida</taxon>
        <taxon>Philodinidae</taxon>
        <taxon>Rotaria</taxon>
    </lineage>
</organism>
<evidence type="ECO:0000313" key="3">
    <source>
        <dbReference type="Proteomes" id="UP000676336"/>
    </source>
</evidence>
<accession>A0A8S3AQS1</accession>
<dbReference type="Proteomes" id="UP000676336">
    <property type="component" value="Unassembled WGS sequence"/>
</dbReference>
<feature type="non-terminal residue" evidence="2">
    <location>
        <position position="80"/>
    </location>
</feature>
<comment type="caution">
    <text evidence="2">The sequence shown here is derived from an EMBL/GenBank/DDBJ whole genome shotgun (WGS) entry which is preliminary data.</text>
</comment>
<protein>
    <submittedName>
        <fullName evidence="2">Uncharacterized protein</fullName>
    </submittedName>
</protein>
<dbReference type="AlphaFoldDB" id="A0A8S3AQS1"/>
<name>A0A8S3AQS1_9BILA</name>
<gene>
    <name evidence="2" type="ORF">SMN809_LOCUS44946</name>
</gene>
<dbReference type="EMBL" id="CAJOBI010136211">
    <property type="protein sequence ID" value="CAF4746700.1"/>
    <property type="molecule type" value="Genomic_DNA"/>
</dbReference>
<sequence length="80" mass="8967">MYFPSPFFPHHALFSSFINPSLLLQPKFNYSPHLPNLPMNTNLDLFRQASAFAQRPASPSSSRSSSSSSPRSSSPLQQQR</sequence>
<evidence type="ECO:0000256" key="1">
    <source>
        <dbReference type="SAM" id="MobiDB-lite"/>
    </source>
</evidence>
<evidence type="ECO:0000313" key="2">
    <source>
        <dbReference type="EMBL" id="CAF4746700.1"/>
    </source>
</evidence>
<reference evidence="2" key="1">
    <citation type="submission" date="2021-02" db="EMBL/GenBank/DDBJ databases">
        <authorList>
            <person name="Nowell W R."/>
        </authorList>
    </citation>
    <scope>NUCLEOTIDE SEQUENCE</scope>
</reference>